<proteinExistence type="inferred from homology"/>
<dbReference type="NCBIfam" id="NF008453">
    <property type="entry name" value="PRK11308.1"/>
    <property type="match status" value="2"/>
</dbReference>
<dbReference type="InterPro" id="IPR027417">
    <property type="entry name" value="P-loop_NTPase"/>
</dbReference>
<reference evidence="18" key="1">
    <citation type="submission" date="2016-10" db="EMBL/GenBank/DDBJ databases">
        <title>Agrobacterium Ti plasmids: Classification based on T-DNA and Vir regions organization.</title>
        <authorList>
            <person name="Nabi N."/>
            <person name="Vial L."/>
            <person name="Ben Hafsa A."/>
            <person name="Chapulliot D."/>
            <person name="Berard A."/>
            <person name="Chauveau A."/>
            <person name="Le Paslier M.-C."/>
            <person name="Harzallah Skhiri F."/>
            <person name="Brunel D."/>
            <person name="Nesme X."/>
            <person name="Chaouachi M."/>
        </authorList>
    </citation>
    <scope>NUCLEOTIDE SEQUENCE</scope>
    <source>
        <strain evidence="18">CFBP1873</strain>
        <plasmid evidence="18">pTi_CFBP1873</plasmid>
    </source>
</reference>
<dbReference type="InterPro" id="IPR003439">
    <property type="entry name" value="ABC_transporter-like_ATP-bd"/>
</dbReference>
<evidence type="ECO:0000256" key="9">
    <source>
        <dbReference type="ARBA" id="ARBA00022840"/>
    </source>
</evidence>
<evidence type="ECO:0000256" key="4">
    <source>
        <dbReference type="ARBA" id="ARBA00022475"/>
    </source>
</evidence>
<name>A0A2Z2PJD8_9HYPH</name>
<keyword evidence="10" id="KW-1278">Translocase</keyword>
<dbReference type="EMBL" id="KY000026">
    <property type="protein sequence ID" value="ASK40829.1"/>
    <property type="molecule type" value="Genomic_DNA"/>
</dbReference>
<keyword evidence="18" id="KW-0614">Plasmid</keyword>
<evidence type="ECO:0000256" key="3">
    <source>
        <dbReference type="ARBA" id="ARBA00022448"/>
    </source>
</evidence>
<evidence type="ECO:0000256" key="2">
    <source>
        <dbReference type="ARBA" id="ARBA00011469"/>
    </source>
</evidence>
<keyword evidence="3" id="KW-0813">Transport</keyword>
<keyword evidence="5" id="KW-0997">Cell inner membrane</keyword>
<dbReference type="InterPro" id="IPR050319">
    <property type="entry name" value="ABC_transp_ATP-bind"/>
</dbReference>
<keyword evidence="9 18" id="KW-0067">ATP-binding</keyword>
<comment type="subunit">
    <text evidence="2">The complex is composed of two ATP-binding proteins (GsiA), two transmembrane proteins (GsiC and GsiD) and a solute-binding protein (GsiB).</text>
</comment>
<evidence type="ECO:0000256" key="7">
    <source>
        <dbReference type="ARBA" id="ARBA00022741"/>
    </source>
</evidence>
<dbReference type="Pfam" id="PF00005">
    <property type="entry name" value="ABC_tran"/>
    <property type="match status" value="2"/>
</dbReference>
<dbReference type="FunFam" id="3.40.50.300:FF:000016">
    <property type="entry name" value="Oligopeptide ABC transporter ATP-binding component"/>
    <property type="match status" value="2"/>
</dbReference>
<dbReference type="SMART" id="SM00382">
    <property type="entry name" value="AAA"/>
    <property type="match status" value="2"/>
</dbReference>
<dbReference type="NCBIfam" id="NF007739">
    <property type="entry name" value="PRK10419.1"/>
    <property type="match status" value="2"/>
</dbReference>
<dbReference type="InterPro" id="IPR017871">
    <property type="entry name" value="ABC_transporter-like_CS"/>
</dbReference>
<sequence length="588" mass="63204">MTQPSVLSVKNLKVAFGKKQVVHDLSFDIAPGSTLAVVGESGSGKSVTSLAIMGLLPEGVAKATGSIQLNGRELLSLSESELCAIRGGKISMIFQEPMTSLNPVQKIGFQIGEAIRIHRGLRGKELRNAVLEMLKKVGIPDPERRIDNYPHTFSGGMRQRVVIAMALACNPALIIADEPTTALDVTVQAQILELLKQLQRETNVALLFITHDMGVVAEIADRVLVMRGGQVVESGSVEAVFTEPESSYTKVLIEAAPSVAGKLAISAEPTAAIDTLPLSYGGEKTILEVRDLTVRFALRRGLLGTVQGHVHAVEKVSFAIGKGETLGLVGESGSGKSTIGKAIIDLAPRSGGEIIVDGRTINYSDDTSLAALRRDVQMIFQDPFGSLDSRQTIGSAIMEPMHVHGIASGRELHEKMEWLLEKVGLDPSRATSLPHEFSGGQRQRICIARALAMSPKLIIADEAVSALDVAIKGQIIELMMDLQSEFGISYLFISHDIAAVEKICNRVAVMYFGELVEIGGRDNVIGRPGHSYTKRLLSAVPITHPSQRSTRVVAAPHEQQPVSPIKPVGFIPAKQNWAAMGDKHFVQV</sequence>
<comment type="function">
    <text evidence="12">Part of the ABC transporter complex GsiABCD involved in glutathione import. Responsible for energy coupling to the transport system.</text>
</comment>
<geneLocation type="plasmid" evidence="18">
    <name>pTi_CFBP1873</name>
</geneLocation>
<evidence type="ECO:0000256" key="16">
    <source>
        <dbReference type="ARBA" id="ARBA00047640"/>
    </source>
</evidence>
<comment type="subcellular location">
    <subcellularLocation>
        <location evidence="1">Cell inner membrane</location>
        <topology evidence="1">Peripheral membrane protein</topology>
    </subcellularLocation>
</comment>
<dbReference type="GO" id="GO:0015833">
    <property type="term" value="P:peptide transport"/>
    <property type="evidence" value="ECO:0007669"/>
    <property type="project" value="InterPro"/>
</dbReference>
<keyword evidence="4" id="KW-1003">Cell membrane</keyword>
<keyword evidence="8" id="KW-0378">Hydrolase</keyword>
<evidence type="ECO:0000256" key="12">
    <source>
        <dbReference type="ARBA" id="ARBA00037530"/>
    </source>
</evidence>
<dbReference type="EC" id="7.4.2.10" evidence="14"/>
<dbReference type="PROSITE" id="PS00211">
    <property type="entry name" value="ABC_TRANSPORTER_1"/>
    <property type="match status" value="2"/>
</dbReference>
<comment type="catalytic activity">
    <reaction evidence="16">
        <text>glutathione(out) + ATP + H2O = glutathione(in) + ADP + phosphate + H(+)</text>
        <dbReference type="Rhea" id="RHEA:29791"/>
        <dbReference type="ChEBI" id="CHEBI:15377"/>
        <dbReference type="ChEBI" id="CHEBI:15378"/>
        <dbReference type="ChEBI" id="CHEBI:30616"/>
        <dbReference type="ChEBI" id="CHEBI:43474"/>
        <dbReference type="ChEBI" id="CHEBI:57925"/>
        <dbReference type="ChEBI" id="CHEBI:456216"/>
        <dbReference type="EC" id="7.4.2.10"/>
    </reaction>
</comment>
<evidence type="ECO:0000256" key="10">
    <source>
        <dbReference type="ARBA" id="ARBA00022967"/>
    </source>
</evidence>
<accession>A0A2Z2PJD8</accession>
<evidence type="ECO:0000256" key="8">
    <source>
        <dbReference type="ARBA" id="ARBA00022801"/>
    </source>
</evidence>
<feature type="domain" description="ABC transporter" evidence="17">
    <location>
        <begin position="287"/>
        <end position="537"/>
    </location>
</feature>
<evidence type="ECO:0000313" key="18">
    <source>
        <dbReference type="EMBL" id="ASK40829.1"/>
    </source>
</evidence>
<evidence type="ECO:0000256" key="1">
    <source>
        <dbReference type="ARBA" id="ARBA00004417"/>
    </source>
</evidence>
<protein>
    <recommendedName>
        <fullName evidence="15">Glutathione import ATP-binding protein GsiA</fullName>
        <ecNumber evidence="14">7.4.2.10</ecNumber>
    </recommendedName>
</protein>
<evidence type="ECO:0000256" key="5">
    <source>
        <dbReference type="ARBA" id="ARBA00022519"/>
    </source>
</evidence>
<keyword evidence="6" id="KW-0677">Repeat</keyword>
<dbReference type="AlphaFoldDB" id="A0A2Z2PJD8"/>
<dbReference type="PROSITE" id="PS50893">
    <property type="entry name" value="ABC_TRANSPORTER_2"/>
    <property type="match status" value="2"/>
</dbReference>
<keyword evidence="11" id="KW-0472">Membrane</keyword>
<evidence type="ECO:0000256" key="6">
    <source>
        <dbReference type="ARBA" id="ARBA00022737"/>
    </source>
</evidence>
<evidence type="ECO:0000256" key="11">
    <source>
        <dbReference type="ARBA" id="ARBA00023136"/>
    </source>
</evidence>
<dbReference type="GO" id="GO:0055085">
    <property type="term" value="P:transmembrane transport"/>
    <property type="evidence" value="ECO:0007669"/>
    <property type="project" value="UniProtKB-ARBA"/>
</dbReference>
<dbReference type="GO" id="GO:0016887">
    <property type="term" value="F:ATP hydrolysis activity"/>
    <property type="evidence" value="ECO:0007669"/>
    <property type="project" value="InterPro"/>
</dbReference>
<comment type="similarity">
    <text evidence="13">Belongs to the ABC transporter superfamily. Glutathione importer (TC 3.A.1.5.11) family.</text>
</comment>
<dbReference type="CDD" id="cd03257">
    <property type="entry name" value="ABC_NikE_OppD_transporters"/>
    <property type="match status" value="2"/>
</dbReference>
<dbReference type="InterPro" id="IPR013563">
    <property type="entry name" value="Oligopep_ABC_C"/>
</dbReference>
<dbReference type="GO" id="GO:0005886">
    <property type="term" value="C:plasma membrane"/>
    <property type="evidence" value="ECO:0007669"/>
    <property type="project" value="UniProtKB-SubCell"/>
</dbReference>
<dbReference type="GO" id="GO:0005524">
    <property type="term" value="F:ATP binding"/>
    <property type="evidence" value="ECO:0007669"/>
    <property type="project" value="UniProtKB-KW"/>
</dbReference>
<dbReference type="SUPFAM" id="SSF52540">
    <property type="entry name" value="P-loop containing nucleoside triphosphate hydrolases"/>
    <property type="match status" value="2"/>
</dbReference>
<dbReference type="RefSeq" id="WP_012478011.1">
    <property type="nucleotide sequence ID" value="NZ_KY000026.1"/>
</dbReference>
<feature type="domain" description="ABC transporter" evidence="17">
    <location>
        <begin position="7"/>
        <end position="253"/>
    </location>
</feature>
<dbReference type="Pfam" id="PF08352">
    <property type="entry name" value="oligo_HPY"/>
    <property type="match status" value="2"/>
</dbReference>
<evidence type="ECO:0000256" key="15">
    <source>
        <dbReference type="ARBA" id="ARBA00041187"/>
    </source>
</evidence>
<keyword evidence="7" id="KW-0547">Nucleotide-binding</keyword>
<dbReference type="PANTHER" id="PTHR43776">
    <property type="entry name" value="TRANSPORT ATP-BINDING PROTEIN"/>
    <property type="match status" value="1"/>
</dbReference>
<dbReference type="Gene3D" id="3.40.50.300">
    <property type="entry name" value="P-loop containing nucleotide triphosphate hydrolases"/>
    <property type="match status" value="2"/>
</dbReference>
<evidence type="ECO:0000256" key="14">
    <source>
        <dbReference type="ARBA" id="ARBA00039050"/>
    </source>
</evidence>
<dbReference type="InterPro" id="IPR003593">
    <property type="entry name" value="AAA+_ATPase"/>
</dbReference>
<dbReference type="PANTHER" id="PTHR43776:SF15">
    <property type="entry name" value="GLUTATHIONE IMPORT ATP-BINDING PROTEIN GSIA"/>
    <property type="match status" value="1"/>
</dbReference>
<organism evidence="18">
    <name type="scientific">Agrobacterium genomosp. 6</name>
    <dbReference type="NCBI Taxonomy" id="1183411"/>
    <lineage>
        <taxon>Bacteria</taxon>
        <taxon>Pseudomonadati</taxon>
        <taxon>Pseudomonadota</taxon>
        <taxon>Alphaproteobacteria</taxon>
        <taxon>Hyphomicrobiales</taxon>
        <taxon>Rhizobiaceae</taxon>
        <taxon>Rhizobium/Agrobacterium group</taxon>
        <taxon>Agrobacterium</taxon>
        <taxon>Agrobacterium tumefaciens complex</taxon>
    </lineage>
</organism>
<evidence type="ECO:0000259" key="17">
    <source>
        <dbReference type="PROSITE" id="PS50893"/>
    </source>
</evidence>
<evidence type="ECO:0000256" key="13">
    <source>
        <dbReference type="ARBA" id="ARBA00038416"/>
    </source>
</evidence>